<dbReference type="PANTHER" id="PTHR46880:SF5">
    <property type="entry name" value="DUF4371 DOMAIN-CONTAINING PROTEIN"/>
    <property type="match status" value="1"/>
</dbReference>
<comment type="caution">
    <text evidence="2">The sequence shown here is derived from an EMBL/GenBank/DDBJ whole genome shotgun (WGS) entry which is preliminary data.</text>
</comment>
<protein>
    <recommendedName>
        <fullName evidence="4">TTF-type domain-containing protein</fullName>
    </recommendedName>
</protein>
<evidence type="ECO:0000256" key="1">
    <source>
        <dbReference type="SAM" id="MobiDB-lite"/>
    </source>
</evidence>
<evidence type="ECO:0000313" key="2">
    <source>
        <dbReference type="EMBL" id="KAJ8319047.1"/>
    </source>
</evidence>
<proteinExistence type="predicted"/>
<dbReference type="Proteomes" id="UP001217089">
    <property type="component" value="Unassembled WGS sequence"/>
</dbReference>
<reference evidence="2 3" key="1">
    <citation type="submission" date="2022-12" db="EMBL/GenBank/DDBJ databases">
        <title>Chromosome-level genome of Tegillarca granosa.</title>
        <authorList>
            <person name="Kim J."/>
        </authorList>
    </citation>
    <scope>NUCLEOTIDE SEQUENCE [LARGE SCALE GENOMIC DNA]</scope>
    <source>
        <strain evidence="2">Teg-2019</strain>
        <tissue evidence="2">Adductor muscle</tissue>
    </source>
</reference>
<gene>
    <name evidence="2" type="ORF">KUTeg_004138</name>
</gene>
<keyword evidence="3" id="KW-1185">Reference proteome</keyword>
<sequence>MKRRATLLDFWGKRSKDSDESATSPAIYGLFFHQKECLVGIPLCEWIRIGFCNALLILFFCDKQDQNTSYEQSTNSITDSTDHIQEVTESDPNPFTEEQYSQLINTLFGEKVIHTYRCKNGCDFSNTELTRLRDNKTAGKPHHFLTPQNWWLSFVEGEGLFCIICRKHGGKNRQNQSLKFSQQPCVRFHKDAFDTHCNSQENLPNVKFLPLIELNKNNLNVECLQHFNYTGTGSVREMFLSIGKAVGDDISAKIRKSGQIGLMIDEVTEISVKNQLVSFVQFLNTESKQIDTAFLNVQDILEDKDLESVLQCLHLLESEATAVGLLRKLQSAKFVGALYILRESNYVNFSHIPAGIRQTKAMLKKLLDDNTALQKLQSDIDSLSQLSHELKFNKNCISELESLYRQYIESLLKNIDDRFSDSVGILSAFQIFDPLSIPKEEDPGFLEYGINAICVLADHFYSQSTHQNVQKTKLLTHWANLKFAAADVLNAMPSDLDKQTPTEWLIMTLVNNPVAYKNMEEVIKLAKIACLIPVSNAWPERGARALKVIKTRLRSPLKNDMLFSLLQVAINGPKTADATPIIEKAVALWEAEKPRRKTGVISNSKSSVASPASAEGVVSDPVVSDTVADQIVPANDLQQVAKELNLEDLSDSDSDSAFEDDFID</sequence>
<dbReference type="PANTHER" id="PTHR46880">
    <property type="entry name" value="RAS-ASSOCIATING DOMAIN-CONTAINING PROTEIN"/>
    <property type="match status" value="1"/>
</dbReference>
<feature type="compositionally biased region" description="Acidic residues" evidence="1">
    <location>
        <begin position="646"/>
        <end position="664"/>
    </location>
</feature>
<accession>A0ABQ9FSV7</accession>
<organism evidence="2 3">
    <name type="scientific">Tegillarca granosa</name>
    <name type="common">Malaysian cockle</name>
    <name type="synonym">Anadara granosa</name>
    <dbReference type="NCBI Taxonomy" id="220873"/>
    <lineage>
        <taxon>Eukaryota</taxon>
        <taxon>Metazoa</taxon>
        <taxon>Spiralia</taxon>
        <taxon>Lophotrochozoa</taxon>
        <taxon>Mollusca</taxon>
        <taxon>Bivalvia</taxon>
        <taxon>Autobranchia</taxon>
        <taxon>Pteriomorphia</taxon>
        <taxon>Arcoida</taxon>
        <taxon>Arcoidea</taxon>
        <taxon>Arcidae</taxon>
        <taxon>Tegillarca</taxon>
    </lineage>
</organism>
<feature type="region of interest" description="Disordered" evidence="1">
    <location>
        <begin position="645"/>
        <end position="664"/>
    </location>
</feature>
<name>A0ABQ9FSV7_TEGGR</name>
<evidence type="ECO:0000313" key="3">
    <source>
        <dbReference type="Proteomes" id="UP001217089"/>
    </source>
</evidence>
<dbReference type="EMBL" id="JARBDR010000214">
    <property type="protein sequence ID" value="KAJ8319047.1"/>
    <property type="molecule type" value="Genomic_DNA"/>
</dbReference>
<evidence type="ECO:0008006" key="4">
    <source>
        <dbReference type="Google" id="ProtNLM"/>
    </source>
</evidence>